<dbReference type="AlphaFoldDB" id="A0A5M3MRX1"/>
<feature type="compositionally biased region" description="Polar residues" evidence="1">
    <location>
        <begin position="442"/>
        <end position="452"/>
    </location>
</feature>
<keyword evidence="3" id="KW-1185">Reference proteome</keyword>
<dbReference type="Proteomes" id="UP000053558">
    <property type="component" value="Unassembled WGS sequence"/>
</dbReference>
<proteinExistence type="predicted"/>
<dbReference type="GeneID" id="19209009"/>
<dbReference type="EMBL" id="JH711577">
    <property type="protein sequence ID" value="EIW81836.1"/>
    <property type="molecule type" value="Genomic_DNA"/>
</dbReference>
<dbReference type="KEGG" id="cput:CONPUDRAFT_72219"/>
<accession>A0A5M3MRX1</accession>
<reference evidence="3" key="1">
    <citation type="journal article" date="2012" name="Science">
        <title>The Paleozoic origin of enzymatic lignin decomposition reconstructed from 31 fungal genomes.</title>
        <authorList>
            <person name="Floudas D."/>
            <person name="Binder M."/>
            <person name="Riley R."/>
            <person name="Barry K."/>
            <person name="Blanchette R.A."/>
            <person name="Henrissat B."/>
            <person name="Martinez A.T."/>
            <person name="Otillar R."/>
            <person name="Spatafora J.W."/>
            <person name="Yadav J.S."/>
            <person name="Aerts A."/>
            <person name="Benoit I."/>
            <person name="Boyd A."/>
            <person name="Carlson A."/>
            <person name="Copeland A."/>
            <person name="Coutinho P.M."/>
            <person name="de Vries R.P."/>
            <person name="Ferreira P."/>
            <person name="Findley K."/>
            <person name="Foster B."/>
            <person name="Gaskell J."/>
            <person name="Glotzer D."/>
            <person name="Gorecki P."/>
            <person name="Heitman J."/>
            <person name="Hesse C."/>
            <person name="Hori C."/>
            <person name="Igarashi K."/>
            <person name="Jurgens J.A."/>
            <person name="Kallen N."/>
            <person name="Kersten P."/>
            <person name="Kohler A."/>
            <person name="Kuees U."/>
            <person name="Kumar T.K.A."/>
            <person name="Kuo A."/>
            <person name="LaButti K."/>
            <person name="Larrondo L.F."/>
            <person name="Lindquist E."/>
            <person name="Ling A."/>
            <person name="Lombard V."/>
            <person name="Lucas S."/>
            <person name="Lundell T."/>
            <person name="Martin R."/>
            <person name="McLaughlin D.J."/>
            <person name="Morgenstern I."/>
            <person name="Morin E."/>
            <person name="Murat C."/>
            <person name="Nagy L.G."/>
            <person name="Nolan M."/>
            <person name="Ohm R.A."/>
            <person name="Patyshakuliyeva A."/>
            <person name="Rokas A."/>
            <person name="Ruiz-Duenas F.J."/>
            <person name="Sabat G."/>
            <person name="Salamov A."/>
            <person name="Samejima M."/>
            <person name="Schmutz J."/>
            <person name="Slot J.C."/>
            <person name="St John F."/>
            <person name="Stenlid J."/>
            <person name="Sun H."/>
            <person name="Sun S."/>
            <person name="Syed K."/>
            <person name="Tsang A."/>
            <person name="Wiebenga A."/>
            <person name="Young D."/>
            <person name="Pisabarro A."/>
            <person name="Eastwood D.C."/>
            <person name="Martin F."/>
            <person name="Cullen D."/>
            <person name="Grigoriev I.V."/>
            <person name="Hibbett D.S."/>
        </authorList>
    </citation>
    <scope>NUCLEOTIDE SEQUENCE [LARGE SCALE GENOMIC DNA]</scope>
    <source>
        <strain evidence="3">RWD-64-598 SS2</strain>
    </source>
</reference>
<gene>
    <name evidence="2" type="ORF">CONPUDRAFT_72219</name>
</gene>
<feature type="compositionally biased region" description="Basic and acidic residues" evidence="1">
    <location>
        <begin position="529"/>
        <end position="547"/>
    </location>
</feature>
<dbReference type="RefSeq" id="XP_007767472.1">
    <property type="nucleotide sequence ID" value="XM_007769282.1"/>
</dbReference>
<feature type="region of interest" description="Disordered" evidence="1">
    <location>
        <begin position="410"/>
        <end position="611"/>
    </location>
</feature>
<feature type="compositionally biased region" description="Polar residues" evidence="1">
    <location>
        <begin position="496"/>
        <end position="508"/>
    </location>
</feature>
<dbReference type="OrthoDB" id="3235041at2759"/>
<feature type="compositionally biased region" description="Basic and acidic residues" evidence="1">
    <location>
        <begin position="594"/>
        <end position="611"/>
    </location>
</feature>
<protein>
    <submittedName>
        <fullName evidence="2">Uncharacterized protein</fullName>
    </submittedName>
</protein>
<feature type="compositionally biased region" description="Low complexity" evidence="1">
    <location>
        <begin position="455"/>
        <end position="485"/>
    </location>
</feature>
<feature type="compositionally biased region" description="Low complexity" evidence="1">
    <location>
        <begin position="415"/>
        <end position="441"/>
    </location>
</feature>
<feature type="compositionally biased region" description="Polar residues" evidence="1">
    <location>
        <begin position="517"/>
        <end position="526"/>
    </location>
</feature>
<feature type="compositionally biased region" description="Basic and acidic residues" evidence="1">
    <location>
        <begin position="562"/>
        <end position="579"/>
    </location>
</feature>
<evidence type="ECO:0000256" key="1">
    <source>
        <dbReference type="SAM" id="MobiDB-lite"/>
    </source>
</evidence>
<sequence>MATSVSSSAPLAELLLTAEVKKFLEVWRAEWNMLAESDYLVRRKNLDDLAWKLQRHLIAMFPYLQGGLTDVEDAIVVVWKYFDPDGKLLEVSAEEQAALPKLNSFPWSHWTDWGTFLQEEKAAIINAMPECWEKYKADKVAKGEELTIDDQRPCPEDGTDARWLGHLSRTRSRMWAAMSKDEKAKYKKVAEDWNRNSAPRRIQKYASQKWFSEYMRRHKLFCLCQFGAEMVTWAGWVNNEGVCRVAHCGQAYGGDPHSFHRRDPVAFDTDRKRCRKGEVPWPKRFVWHVEQRFLDAKSTRASDRVELDLTEKGYPKLPDNCLSMKHVLTKDMMRAFLEIIYVLDTGSTKPVPWKSLTPVIQSDGILAPLPYHLHRPLPDGLILRDPSKMNISDIRTIFGEWLKHQGDEEDPIHFTRPLSSGSTPTPTTSSAPAQVAPSSHSTTTPVNSTAAVTQDAPSGSRSSDTSPSSEDSPSAETAQSAAETTLPVAEPVGAPSATSPLLDTQAESASGRLWPSDPSQLTSQPEVSDANKENCHGEGPDRSKENPAVEAPGVQTRKRRHDVVTEPRKTCKIGGHDNSPRASRRIKGLQPGGAKRDGLRKNVGRPDRRRN</sequence>
<organism evidence="2 3">
    <name type="scientific">Coniophora puteana (strain RWD-64-598)</name>
    <name type="common">Brown rot fungus</name>
    <dbReference type="NCBI Taxonomy" id="741705"/>
    <lineage>
        <taxon>Eukaryota</taxon>
        <taxon>Fungi</taxon>
        <taxon>Dikarya</taxon>
        <taxon>Basidiomycota</taxon>
        <taxon>Agaricomycotina</taxon>
        <taxon>Agaricomycetes</taxon>
        <taxon>Agaricomycetidae</taxon>
        <taxon>Boletales</taxon>
        <taxon>Coniophorineae</taxon>
        <taxon>Coniophoraceae</taxon>
        <taxon>Coniophora</taxon>
    </lineage>
</organism>
<comment type="caution">
    <text evidence="2">The sequence shown here is derived from an EMBL/GenBank/DDBJ whole genome shotgun (WGS) entry which is preliminary data.</text>
</comment>
<evidence type="ECO:0000313" key="3">
    <source>
        <dbReference type="Proteomes" id="UP000053558"/>
    </source>
</evidence>
<evidence type="ECO:0000313" key="2">
    <source>
        <dbReference type="EMBL" id="EIW81836.1"/>
    </source>
</evidence>
<name>A0A5M3MRX1_CONPW</name>